<gene>
    <name evidence="5" type="ORF">EJ419_05745</name>
</gene>
<accession>A0A4V2MTV4</accession>
<dbReference type="InterPro" id="IPR004101">
    <property type="entry name" value="Mur_ligase_C"/>
</dbReference>
<evidence type="ECO:0000259" key="4">
    <source>
        <dbReference type="Pfam" id="PF08245"/>
    </source>
</evidence>
<dbReference type="PANTHER" id="PTHR23135:SF4">
    <property type="entry name" value="UDP-N-ACETYLMURAMOYL-L-ALANYL-D-GLUTAMATE--2,6-DIAMINOPIMELATE LIGASE MURE HOMOLOG, CHLOROPLASTIC"/>
    <property type="match status" value="1"/>
</dbReference>
<dbReference type="InterPro" id="IPR013221">
    <property type="entry name" value="Mur_ligase_cen"/>
</dbReference>
<dbReference type="Proteomes" id="UP000291289">
    <property type="component" value="Unassembled WGS sequence"/>
</dbReference>
<proteinExistence type="predicted"/>
<evidence type="ECO:0000313" key="6">
    <source>
        <dbReference type="Proteomes" id="UP000291289"/>
    </source>
</evidence>
<keyword evidence="5" id="KW-0436">Ligase</keyword>
<dbReference type="Gene3D" id="3.40.1190.10">
    <property type="entry name" value="Mur-like, catalytic domain"/>
    <property type="match status" value="1"/>
</dbReference>
<dbReference type="SUPFAM" id="SSF53623">
    <property type="entry name" value="MurD-like peptide ligases, catalytic domain"/>
    <property type="match status" value="1"/>
</dbReference>
<dbReference type="EMBL" id="RXLP01000023">
    <property type="protein sequence ID" value="TCD53939.1"/>
    <property type="molecule type" value="Genomic_DNA"/>
</dbReference>
<organism evidence="5 6">
    <name type="scientific">Alloscardovia theropitheci</name>
    <dbReference type="NCBI Taxonomy" id="2496842"/>
    <lineage>
        <taxon>Bacteria</taxon>
        <taxon>Bacillati</taxon>
        <taxon>Actinomycetota</taxon>
        <taxon>Actinomycetes</taxon>
        <taxon>Bifidobacteriales</taxon>
        <taxon>Bifidobacteriaceae</taxon>
        <taxon>Alloscardovia</taxon>
    </lineage>
</organism>
<keyword evidence="1" id="KW-0132">Cell division</keyword>
<dbReference type="GO" id="GO:0016881">
    <property type="term" value="F:acid-amino acid ligase activity"/>
    <property type="evidence" value="ECO:0007669"/>
    <property type="project" value="InterPro"/>
</dbReference>
<dbReference type="Gene3D" id="3.90.190.20">
    <property type="entry name" value="Mur ligase, C-terminal domain"/>
    <property type="match status" value="1"/>
</dbReference>
<dbReference type="GO" id="GO:0051301">
    <property type="term" value="P:cell division"/>
    <property type="evidence" value="ECO:0007669"/>
    <property type="project" value="UniProtKB-KW"/>
</dbReference>
<dbReference type="SUPFAM" id="SSF53244">
    <property type="entry name" value="MurD-like peptide ligases, peptide-binding domain"/>
    <property type="match status" value="1"/>
</dbReference>
<dbReference type="InterPro" id="IPR035911">
    <property type="entry name" value="MurE/MurF_N"/>
</dbReference>
<evidence type="ECO:0000256" key="1">
    <source>
        <dbReference type="ARBA" id="ARBA00022618"/>
    </source>
</evidence>
<keyword evidence="6" id="KW-1185">Reference proteome</keyword>
<protein>
    <submittedName>
        <fullName evidence="5">UDP-N-acetylmuramoyl-L-alanyl-D-glutamate--2, 6-diaminopimelate ligase</fullName>
    </submittedName>
</protein>
<dbReference type="Gene3D" id="3.40.1390.10">
    <property type="entry name" value="MurE/MurF, N-terminal domain"/>
    <property type="match status" value="1"/>
</dbReference>
<dbReference type="PANTHER" id="PTHR23135">
    <property type="entry name" value="MUR LIGASE FAMILY MEMBER"/>
    <property type="match status" value="1"/>
</dbReference>
<dbReference type="AlphaFoldDB" id="A0A4V2MTV4"/>
<evidence type="ECO:0000259" key="3">
    <source>
        <dbReference type="Pfam" id="PF02875"/>
    </source>
</evidence>
<keyword evidence="2" id="KW-0131">Cell cycle</keyword>
<comment type="caution">
    <text evidence="5">The sequence shown here is derived from an EMBL/GenBank/DDBJ whole genome shotgun (WGS) entry which is preliminary data.</text>
</comment>
<dbReference type="Pfam" id="PF08245">
    <property type="entry name" value="Mur_ligase_M"/>
    <property type="match status" value="1"/>
</dbReference>
<feature type="domain" description="Mur ligase C-terminal" evidence="3">
    <location>
        <begin position="327"/>
        <end position="466"/>
    </location>
</feature>
<dbReference type="InterPro" id="IPR036615">
    <property type="entry name" value="Mur_ligase_C_dom_sf"/>
</dbReference>
<name>A0A4V2MTV4_9BIFI</name>
<dbReference type="Pfam" id="PF02875">
    <property type="entry name" value="Mur_ligase_C"/>
    <property type="match status" value="1"/>
</dbReference>
<dbReference type="OrthoDB" id="9800958at2"/>
<dbReference type="RefSeq" id="WP_131284537.1">
    <property type="nucleotide sequence ID" value="NZ_RXLP01000023.1"/>
</dbReference>
<dbReference type="GO" id="GO:0005524">
    <property type="term" value="F:ATP binding"/>
    <property type="evidence" value="ECO:0007669"/>
    <property type="project" value="InterPro"/>
</dbReference>
<evidence type="ECO:0000313" key="5">
    <source>
        <dbReference type="EMBL" id="TCD53939.1"/>
    </source>
</evidence>
<feature type="domain" description="Mur ligase central" evidence="4">
    <location>
        <begin position="124"/>
        <end position="273"/>
    </location>
</feature>
<dbReference type="InterPro" id="IPR036565">
    <property type="entry name" value="Mur-like_cat_sf"/>
</dbReference>
<reference evidence="5 6" key="1">
    <citation type="submission" date="2018-12" db="EMBL/GenBank/DDBJ databases">
        <title>Alloscrdovia theropitheci sp. nov: a novel taxon from the feces of the bleeding-herat monkey (Theropithecus geleda).</title>
        <authorList>
            <person name="Modesto M."/>
        </authorList>
    </citation>
    <scope>NUCLEOTIDE SEQUENCE [LARGE SCALE GENOMIC DNA]</scope>
    <source>
        <strain evidence="5 6">GLDI4/2</strain>
    </source>
</reference>
<sequence length="492" mass="54066">MPQITLKRVIDVLDNFNLLEHSGSYNAINQATCALDSFSFDSITYSSNDVTSTSLLICKGNFKDAYMCDAVSRGLTYYVADHEFSVSSKQSAKGIIVTDTRKALVVIAQEFYGHPERLLTTIGITGTKGKSTTAFFTHAILNDYFTHKAALISSVSNCIDGVHAEESQLTTPESLDLYRMLRQAVDNGLTHAVIEVSSQAYKVDRVFNLRFNIGAFLNISPDHISPIEHPSFEDYFACKRQIISHSDALVCSADIAHRDVIDADIVQAHIPAYFVSAQDIDRSRVHLAIPGEFNYANAAVAIRLAQLAGVPSDSDSIEAINSVKISGRMEVFIPSNSTPQDASIIAVVDFAHNGISTSTLLDFVESTYGQRNPYITVVTGSAGNKGVNRREEIVHAAQDRINRFIFTADDTDTEPVEDICQQMDHAVTNESIKHEIIIDRLQAVTTALSDAISRDGFDVVLVIGKGNEHWIKVHNKHVDYEGDDAIVTRMLG</sequence>
<evidence type="ECO:0000256" key="2">
    <source>
        <dbReference type="ARBA" id="ARBA00023306"/>
    </source>
</evidence>
<dbReference type="SUPFAM" id="SSF63418">
    <property type="entry name" value="MurE/MurF N-terminal domain"/>
    <property type="match status" value="1"/>
</dbReference>